<reference evidence="7" key="1">
    <citation type="submission" date="2016-03" db="EMBL/GenBank/DDBJ databases">
        <title>Complete genome sequence of Solimmundus cernigliae, representing a novel lineage of polycyclic aromatic hydrocarbon degraders within the Gammaproteobacteria.</title>
        <authorList>
            <person name="Singleton D.R."/>
            <person name="Dickey A.N."/>
            <person name="Scholl E.H."/>
            <person name="Wright F.A."/>
            <person name="Aitken M.D."/>
        </authorList>
    </citation>
    <scope>NUCLEOTIDE SEQUENCE [LARGE SCALE GENOMIC DNA]</scope>
    <source>
        <strain evidence="7">TR3.2</strain>
    </source>
</reference>
<protein>
    <recommendedName>
        <fullName evidence="5">4Fe-4S ferredoxin-type domain-containing protein</fullName>
    </recommendedName>
</protein>
<proteinExistence type="predicted"/>
<dbReference type="InterPro" id="IPR017896">
    <property type="entry name" value="4Fe4S_Fe-S-bd"/>
</dbReference>
<evidence type="ECO:0000256" key="3">
    <source>
        <dbReference type="ARBA" id="ARBA00023004"/>
    </source>
</evidence>
<dbReference type="OrthoDB" id="9808559at2"/>
<feature type="domain" description="4Fe-4S ferredoxin-type" evidence="5">
    <location>
        <begin position="70"/>
        <end position="100"/>
    </location>
</feature>
<keyword evidence="1" id="KW-0004">4Fe-4S</keyword>
<keyword evidence="2" id="KW-0479">Metal-binding</keyword>
<evidence type="ECO:0000313" key="6">
    <source>
        <dbReference type="EMBL" id="ANX02998.1"/>
    </source>
</evidence>
<dbReference type="STRING" id="1810504.PG2T_01525"/>
<feature type="domain" description="4Fe-4S ferredoxin-type" evidence="5">
    <location>
        <begin position="17"/>
        <end position="46"/>
    </location>
</feature>
<dbReference type="KEGG" id="gbi:PG2T_01525"/>
<dbReference type="InterPro" id="IPR050572">
    <property type="entry name" value="Fe-S_Ferredoxin"/>
</dbReference>
<dbReference type="PROSITE" id="PS00198">
    <property type="entry name" value="4FE4S_FER_1"/>
    <property type="match status" value="1"/>
</dbReference>
<name>A0A1B1YQE4_9GAMM</name>
<gene>
    <name evidence="6" type="ORF">PG2T_01525</name>
</gene>
<dbReference type="PANTHER" id="PTHR43687">
    <property type="entry name" value="ADENYLYLSULFATE REDUCTASE, BETA SUBUNIT"/>
    <property type="match status" value="1"/>
</dbReference>
<dbReference type="Proteomes" id="UP000092952">
    <property type="component" value="Chromosome"/>
</dbReference>
<sequence length="100" mass="11347">MTASSALDQCEQIAGKWRVLIDRNRCEGKEKCAQVCPEGVFSIRRLTDDEFNTHVKGFLPRLKVRAHGRRQAFADNEQDCRNCLRCVAACPEDAIQVVPR</sequence>
<dbReference type="Gene3D" id="3.30.70.20">
    <property type="match status" value="1"/>
</dbReference>
<keyword evidence="7" id="KW-1185">Reference proteome</keyword>
<evidence type="ECO:0000256" key="2">
    <source>
        <dbReference type="ARBA" id="ARBA00022723"/>
    </source>
</evidence>
<dbReference type="RefSeq" id="WP_068802509.1">
    <property type="nucleotide sequence ID" value="NZ_CP014671.1"/>
</dbReference>
<keyword evidence="4" id="KW-0411">Iron-sulfur</keyword>
<organism evidence="6 7">
    <name type="scientific">Immundisolibacter cernigliae</name>
    <dbReference type="NCBI Taxonomy" id="1810504"/>
    <lineage>
        <taxon>Bacteria</taxon>
        <taxon>Pseudomonadati</taxon>
        <taxon>Pseudomonadota</taxon>
        <taxon>Gammaproteobacteria</taxon>
        <taxon>Immundisolibacterales</taxon>
        <taxon>Immundisolibacteraceae</taxon>
        <taxon>Immundisolibacter</taxon>
    </lineage>
</organism>
<dbReference type="EMBL" id="CP014671">
    <property type="protein sequence ID" value="ANX02998.1"/>
    <property type="molecule type" value="Genomic_DNA"/>
</dbReference>
<dbReference type="AlphaFoldDB" id="A0A1B1YQE4"/>
<evidence type="ECO:0000256" key="4">
    <source>
        <dbReference type="ARBA" id="ARBA00023014"/>
    </source>
</evidence>
<keyword evidence="3" id="KW-0408">Iron</keyword>
<evidence type="ECO:0000259" key="5">
    <source>
        <dbReference type="PROSITE" id="PS51379"/>
    </source>
</evidence>
<accession>A0A1B1YQE4</accession>
<dbReference type="InterPro" id="IPR017900">
    <property type="entry name" value="4Fe4S_Fe_S_CS"/>
</dbReference>
<dbReference type="InParanoid" id="A0A1B1YQE4"/>
<dbReference type="PANTHER" id="PTHR43687:SF1">
    <property type="entry name" value="FERREDOXIN III"/>
    <property type="match status" value="1"/>
</dbReference>
<evidence type="ECO:0000313" key="7">
    <source>
        <dbReference type="Proteomes" id="UP000092952"/>
    </source>
</evidence>
<dbReference type="SUPFAM" id="SSF54862">
    <property type="entry name" value="4Fe-4S ferredoxins"/>
    <property type="match status" value="1"/>
</dbReference>
<evidence type="ECO:0000256" key="1">
    <source>
        <dbReference type="ARBA" id="ARBA00022485"/>
    </source>
</evidence>
<dbReference type="GO" id="GO:0051539">
    <property type="term" value="F:4 iron, 4 sulfur cluster binding"/>
    <property type="evidence" value="ECO:0007669"/>
    <property type="project" value="UniProtKB-KW"/>
</dbReference>
<dbReference type="Pfam" id="PF13237">
    <property type="entry name" value="Fer4_10"/>
    <property type="match status" value="1"/>
</dbReference>
<dbReference type="GO" id="GO:0046872">
    <property type="term" value="F:metal ion binding"/>
    <property type="evidence" value="ECO:0007669"/>
    <property type="project" value="UniProtKB-KW"/>
</dbReference>
<dbReference type="PROSITE" id="PS51379">
    <property type="entry name" value="4FE4S_FER_2"/>
    <property type="match status" value="2"/>
</dbReference>